<evidence type="ECO:0000256" key="8">
    <source>
        <dbReference type="HAMAP-Rule" id="MF_00265"/>
    </source>
</evidence>
<dbReference type="Pfam" id="PF01850">
    <property type="entry name" value="PIN"/>
    <property type="match status" value="1"/>
</dbReference>
<dbReference type="AlphaFoldDB" id="A0A939K080"/>
<evidence type="ECO:0000256" key="5">
    <source>
        <dbReference type="ARBA" id="ARBA00022801"/>
    </source>
</evidence>
<dbReference type="Proteomes" id="UP000664795">
    <property type="component" value="Unassembled WGS sequence"/>
</dbReference>
<dbReference type="GO" id="GO:0016787">
    <property type="term" value="F:hydrolase activity"/>
    <property type="evidence" value="ECO:0007669"/>
    <property type="project" value="UniProtKB-KW"/>
</dbReference>
<comment type="similarity">
    <text evidence="7 8">Belongs to the PINc/VapC protein family.</text>
</comment>
<evidence type="ECO:0000313" key="10">
    <source>
        <dbReference type="EMBL" id="MBO0932198.1"/>
    </source>
</evidence>
<organism evidence="10 11">
    <name type="scientific">Fibrella aquatilis</name>
    <dbReference type="NCBI Taxonomy" id="2817059"/>
    <lineage>
        <taxon>Bacteria</taxon>
        <taxon>Pseudomonadati</taxon>
        <taxon>Bacteroidota</taxon>
        <taxon>Cytophagia</taxon>
        <taxon>Cytophagales</taxon>
        <taxon>Spirosomataceae</taxon>
        <taxon>Fibrella</taxon>
    </lineage>
</organism>
<evidence type="ECO:0000313" key="11">
    <source>
        <dbReference type="Proteomes" id="UP000664795"/>
    </source>
</evidence>
<evidence type="ECO:0000256" key="1">
    <source>
        <dbReference type="ARBA" id="ARBA00001946"/>
    </source>
</evidence>
<dbReference type="InterPro" id="IPR029060">
    <property type="entry name" value="PIN-like_dom_sf"/>
</dbReference>
<evidence type="ECO:0000256" key="4">
    <source>
        <dbReference type="ARBA" id="ARBA00022723"/>
    </source>
</evidence>
<comment type="function">
    <text evidence="8">Toxic component of a toxin-antitoxin (TA) system. An RNase.</text>
</comment>
<dbReference type="GO" id="GO:0004540">
    <property type="term" value="F:RNA nuclease activity"/>
    <property type="evidence" value="ECO:0007669"/>
    <property type="project" value="InterPro"/>
</dbReference>
<dbReference type="GO" id="GO:0000287">
    <property type="term" value="F:magnesium ion binding"/>
    <property type="evidence" value="ECO:0007669"/>
    <property type="project" value="UniProtKB-UniRule"/>
</dbReference>
<proteinExistence type="inferred from homology"/>
<reference evidence="10 11" key="1">
    <citation type="submission" date="2021-03" db="EMBL/GenBank/DDBJ databases">
        <title>Fibrella sp. HMF5036 genome sequencing and assembly.</title>
        <authorList>
            <person name="Kang H."/>
            <person name="Kim H."/>
            <person name="Bae S."/>
            <person name="Joh K."/>
        </authorList>
    </citation>
    <scope>NUCLEOTIDE SEQUENCE [LARGE SCALE GENOMIC DNA]</scope>
    <source>
        <strain evidence="10 11">HMF5036</strain>
    </source>
</reference>
<keyword evidence="11" id="KW-1185">Reference proteome</keyword>
<evidence type="ECO:0000259" key="9">
    <source>
        <dbReference type="Pfam" id="PF01850"/>
    </source>
</evidence>
<dbReference type="HAMAP" id="MF_00265">
    <property type="entry name" value="VapC_Nob1"/>
    <property type="match status" value="1"/>
</dbReference>
<dbReference type="PANTHER" id="PTHR33653:SF1">
    <property type="entry name" value="RIBONUCLEASE VAPC2"/>
    <property type="match status" value="1"/>
</dbReference>
<keyword evidence="5 8" id="KW-0378">Hydrolase</keyword>
<feature type="binding site" evidence="8">
    <location>
        <position position="91"/>
    </location>
    <ligand>
        <name>Mg(2+)</name>
        <dbReference type="ChEBI" id="CHEBI:18420"/>
    </ligand>
</feature>
<comment type="caution">
    <text evidence="10">The sequence shown here is derived from an EMBL/GenBank/DDBJ whole genome shotgun (WGS) entry which is preliminary data.</text>
</comment>
<keyword evidence="2 8" id="KW-1277">Toxin-antitoxin system</keyword>
<keyword evidence="3 8" id="KW-0540">Nuclease</keyword>
<protein>
    <recommendedName>
        <fullName evidence="8">Ribonuclease VapC</fullName>
        <shortName evidence="8">RNase VapC</shortName>
        <ecNumber evidence="8">3.1.-.-</ecNumber>
    </recommendedName>
    <alternativeName>
        <fullName evidence="8">Toxin VapC</fullName>
    </alternativeName>
</protein>
<comment type="cofactor">
    <cofactor evidence="1 8">
        <name>Mg(2+)</name>
        <dbReference type="ChEBI" id="CHEBI:18420"/>
    </cofactor>
</comment>
<feature type="domain" description="PIN" evidence="9">
    <location>
        <begin position="2"/>
        <end position="109"/>
    </location>
</feature>
<dbReference type="PANTHER" id="PTHR33653">
    <property type="entry name" value="RIBONUCLEASE VAPC2"/>
    <property type="match status" value="1"/>
</dbReference>
<dbReference type="SUPFAM" id="SSF88723">
    <property type="entry name" value="PIN domain-like"/>
    <property type="match status" value="1"/>
</dbReference>
<dbReference type="EC" id="3.1.-.-" evidence="8"/>
<keyword evidence="4 8" id="KW-0479">Metal-binding</keyword>
<evidence type="ECO:0000256" key="6">
    <source>
        <dbReference type="ARBA" id="ARBA00022842"/>
    </source>
</evidence>
<dbReference type="InterPro" id="IPR022907">
    <property type="entry name" value="VapC_family"/>
</dbReference>
<dbReference type="InterPro" id="IPR002716">
    <property type="entry name" value="PIN_dom"/>
</dbReference>
<dbReference type="InterPro" id="IPR050556">
    <property type="entry name" value="Type_II_TA_system_RNase"/>
</dbReference>
<dbReference type="CDD" id="cd18741">
    <property type="entry name" value="PIN_VapC4-5_FitB-like"/>
    <property type="match status" value="1"/>
</dbReference>
<gene>
    <name evidence="8" type="primary">vapC</name>
    <name evidence="10" type="ORF">J2I48_14395</name>
</gene>
<evidence type="ECO:0000256" key="3">
    <source>
        <dbReference type="ARBA" id="ARBA00022722"/>
    </source>
</evidence>
<dbReference type="RefSeq" id="WP_207336169.1">
    <property type="nucleotide sequence ID" value="NZ_JAFMYU010000011.1"/>
</dbReference>
<dbReference type="GO" id="GO:0090729">
    <property type="term" value="F:toxin activity"/>
    <property type="evidence" value="ECO:0007669"/>
    <property type="project" value="UniProtKB-KW"/>
</dbReference>
<name>A0A939K080_9BACT</name>
<sequence>MILCDTNIFINYLNNDEATINAFDSIGRENIAIPSIAVMELYRGMLNKQELVRMKRYVLFYETVHVNQAASAQAIFLLEQFRLSHNLQIPDALIGATAITNNLPLFTYNVKDFSFMPGLTLYNPATP</sequence>
<evidence type="ECO:0000256" key="2">
    <source>
        <dbReference type="ARBA" id="ARBA00022649"/>
    </source>
</evidence>
<accession>A0A939K080</accession>
<evidence type="ECO:0000256" key="7">
    <source>
        <dbReference type="ARBA" id="ARBA00038093"/>
    </source>
</evidence>
<feature type="binding site" evidence="8">
    <location>
        <position position="5"/>
    </location>
    <ligand>
        <name>Mg(2+)</name>
        <dbReference type="ChEBI" id="CHEBI:18420"/>
    </ligand>
</feature>
<dbReference type="Gene3D" id="3.40.50.1010">
    <property type="entry name" value="5'-nuclease"/>
    <property type="match status" value="1"/>
</dbReference>
<keyword evidence="8" id="KW-0800">Toxin</keyword>
<dbReference type="EMBL" id="JAFMYU010000011">
    <property type="protein sequence ID" value="MBO0932198.1"/>
    <property type="molecule type" value="Genomic_DNA"/>
</dbReference>
<keyword evidence="6 8" id="KW-0460">Magnesium</keyword>